<name>A0ABT2VSJ7_9FLAO</name>
<evidence type="ECO:0000313" key="1">
    <source>
        <dbReference type="EMBL" id="MCU7612973.1"/>
    </source>
</evidence>
<reference evidence="2" key="1">
    <citation type="submission" date="2023-07" db="EMBL/GenBank/DDBJ databases">
        <title>Chryseobacterium sp. GMJ5 Genome sequencing and assembly.</title>
        <authorList>
            <person name="Jung Y."/>
        </authorList>
    </citation>
    <scope>NUCLEOTIDE SEQUENCE [LARGE SCALE GENOMIC DNA]</scope>
    <source>
        <strain evidence="2">GMJ5</strain>
    </source>
</reference>
<organism evidence="1 2">
    <name type="scientific">Chryseobacterium gilvum</name>
    <dbReference type="NCBI Taxonomy" id="2976534"/>
    <lineage>
        <taxon>Bacteria</taxon>
        <taxon>Pseudomonadati</taxon>
        <taxon>Bacteroidota</taxon>
        <taxon>Flavobacteriia</taxon>
        <taxon>Flavobacteriales</taxon>
        <taxon>Weeksellaceae</taxon>
        <taxon>Chryseobacterium group</taxon>
        <taxon>Chryseobacterium</taxon>
    </lineage>
</organism>
<dbReference type="RefSeq" id="WP_262988825.1">
    <property type="nucleotide sequence ID" value="NZ_JAOTEN010000001.1"/>
</dbReference>
<evidence type="ECO:0000313" key="2">
    <source>
        <dbReference type="Proteomes" id="UP001208114"/>
    </source>
</evidence>
<gene>
    <name evidence="1" type="ORF">N0B16_00830</name>
</gene>
<sequence length="75" mass="8668">MKIILQDWKTGFEKVTLTKLQINMLRISLKDAKSNVDAILNEEEVILNIEDTFLAQKFIEKISEIGVNFQILETT</sequence>
<protein>
    <submittedName>
        <fullName evidence="1">Uncharacterized protein</fullName>
    </submittedName>
</protein>
<keyword evidence="2" id="KW-1185">Reference proteome</keyword>
<dbReference type="Proteomes" id="UP001208114">
    <property type="component" value="Unassembled WGS sequence"/>
</dbReference>
<comment type="caution">
    <text evidence="1">The sequence shown here is derived from an EMBL/GenBank/DDBJ whole genome shotgun (WGS) entry which is preliminary data.</text>
</comment>
<proteinExistence type="predicted"/>
<accession>A0ABT2VSJ7</accession>
<dbReference type="EMBL" id="JAOTEN010000001">
    <property type="protein sequence ID" value="MCU7612973.1"/>
    <property type="molecule type" value="Genomic_DNA"/>
</dbReference>